<evidence type="ECO:0000256" key="1">
    <source>
        <dbReference type="SAM" id="Coils"/>
    </source>
</evidence>
<sequence length="119" mass="13546">MFAVQSKKDCSLQDMLRRHLGGSDGDSTPISEPDRVPEMNSQSMQAFLESLPSSICDDLQAVKKDLSADLRDIRRKLDNVGQRVSALEDKDDSRSDETERLQQEILRIKDQQLDLQMHT</sequence>
<feature type="coiled-coil region" evidence="1">
    <location>
        <begin position="56"/>
        <end position="90"/>
    </location>
</feature>
<comment type="caution">
    <text evidence="3">The sequence shown here is derived from an EMBL/GenBank/DDBJ whole genome shotgun (WGS) entry which is preliminary data.</text>
</comment>
<evidence type="ECO:0000313" key="4">
    <source>
        <dbReference type="Proteomes" id="UP001066276"/>
    </source>
</evidence>
<organism evidence="3 4">
    <name type="scientific">Pleurodeles waltl</name>
    <name type="common">Iberian ribbed newt</name>
    <dbReference type="NCBI Taxonomy" id="8319"/>
    <lineage>
        <taxon>Eukaryota</taxon>
        <taxon>Metazoa</taxon>
        <taxon>Chordata</taxon>
        <taxon>Craniata</taxon>
        <taxon>Vertebrata</taxon>
        <taxon>Euteleostomi</taxon>
        <taxon>Amphibia</taxon>
        <taxon>Batrachia</taxon>
        <taxon>Caudata</taxon>
        <taxon>Salamandroidea</taxon>
        <taxon>Salamandridae</taxon>
        <taxon>Pleurodelinae</taxon>
        <taxon>Pleurodeles</taxon>
    </lineage>
</organism>
<name>A0AAV7PB95_PLEWA</name>
<feature type="region of interest" description="Disordered" evidence="2">
    <location>
        <begin position="15"/>
        <end position="45"/>
    </location>
</feature>
<dbReference type="AlphaFoldDB" id="A0AAV7PB95"/>
<keyword evidence="1" id="KW-0175">Coiled coil</keyword>
<dbReference type="Proteomes" id="UP001066276">
    <property type="component" value="Chromosome 7"/>
</dbReference>
<accession>A0AAV7PB95</accession>
<reference evidence="3" key="1">
    <citation type="journal article" date="2022" name="bioRxiv">
        <title>Sequencing and chromosome-scale assembly of the giantPleurodeles waltlgenome.</title>
        <authorList>
            <person name="Brown T."/>
            <person name="Elewa A."/>
            <person name="Iarovenko S."/>
            <person name="Subramanian E."/>
            <person name="Araus A.J."/>
            <person name="Petzold A."/>
            <person name="Susuki M."/>
            <person name="Suzuki K.-i.T."/>
            <person name="Hayashi T."/>
            <person name="Toyoda A."/>
            <person name="Oliveira C."/>
            <person name="Osipova E."/>
            <person name="Leigh N.D."/>
            <person name="Simon A."/>
            <person name="Yun M.H."/>
        </authorList>
    </citation>
    <scope>NUCLEOTIDE SEQUENCE</scope>
    <source>
        <strain evidence="3">20211129_DDA</strain>
        <tissue evidence="3">Liver</tissue>
    </source>
</reference>
<dbReference type="EMBL" id="JANPWB010000011">
    <property type="protein sequence ID" value="KAJ1125445.1"/>
    <property type="molecule type" value="Genomic_DNA"/>
</dbReference>
<evidence type="ECO:0000313" key="3">
    <source>
        <dbReference type="EMBL" id="KAJ1125445.1"/>
    </source>
</evidence>
<proteinExistence type="predicted"/>
<gene>
    <name evidence="3" type="ORF">NDU88_003877</name>
</gene>
<protein>
    <submittedName>
        <fullName evidence="3">Uncharacterized protein</fullName>
    </submittedName>
</protein>
<evidence type="ECO:0000256" key="2">
    <source>
        <dbReference type="SAM" id="MobiDB-lite"/>
    </source>
</evidence>
<keyword evidence="4" id="KW-1185">Reference proteome</keyword>